<dbReference type="NCBIfam" id="NF006770">
    <property type="entry name" value="PRK09290.1-4"/>
    <property type="match status" value="1"/>
</dbReference>
<evidence type="ECO:0000256" key="1">
    <source>
        <dbReference type="ARBA" id="ARBA00006153"/>
    </source>
</evidence>
<dbReference type="Pfam" id="PF01546">
    <property type="entry name" value="Peptidase_M20"/>
    <property type="match status" value="1"/>
</dbReference>
<proteinExistence type="inferred from homology"/>
<dbReference type="Gene3D" id="3.40.630.10">
    <property type="entry name" value="Zn peptidases"/>
    <property type="match status" value="1"/>
</dbReference>
<evidence type="ECO:0000313" key="4">
    <source>
        <dbReference type="Proteomes" id="UP001317259"/>
    </source>
</evidence>
<dbReference type="InterPro" id="IPR036264">
    <property type="entry name" value="Bact_exopeptidase_dim_dom"/>
</dbReference>
<accession>A0ABT0GAH8</accession>
<dbReference type="Proteomes" id="UP001317259">
    <property type="component" value="Unassembled WGS sequence"/>
</dbReference>
<dbReference type="PANTHER" id="PTHR32494:SF5">
    <property type="entry name" value="ALLANTOATE AMIDOHYDROLASE"/>
    <property type="match status" value="1"/>
</dbReference>
<protein>
    <submittedName>
        <fullName evidence="3">Allantoate amidohydrolase</fullName>
    </submittedName>
</protein>
<gene>
    <name evidence="3" type="ORF">MF672_048505</name>
</gene>
<dbReference type="NCBIfam" id="TIGR01879">
    <property type="entry name" value="hydantase"/>
    <property type="match status" value="1"/>
</dbReference>
<dbReference type="PANTHER" id="PTHR32494">
    <property type="entry name" value="ALLANTOATE DEIMINASE-RELATED"/>
    <property type="match status" value="1"/>
</dbReference>
<dbReference type="PIRSF" id="PIRSF001235">
    <property type="entry name" value="Amidase_carbamoylase"/>
    <property type="match status" value="1"/>
</dbReference>
<comment type="similarity">
    <text evidence="1">Belongs to the peptidase M20 family.</text>
</comment>
<keyword evidence="2" id="KW-0378">Hydrolase</keyword>
<comment type="caution">
    <text evidence="3">The sequence shown here is derived from an EMBL/GenBank/DDBJ whole genome shotgun (WGS) entry which is preliminary data.</text>
</comment>
<dbReference type="InterPro" id="IPR002933">
    <property type="entry name" value="Peptidase_M20"/>
</dbReference>
<sequence>MLEPLTHIGRDPATGGYVRDAWSPADLELREWFAGEAARRGLDLREDRNGNLWAWWGDPSRRPGVVTGSHLDSVRQGGAYDGPLGVVSAFAALDLLRQRGAEPARPLGVACFTDEEGARFGVPCVGSRLLTGALAPERALALTDDEGDTLADVLTRAGREPGALGPDPGTLAGVGAFVELHVEQGRGLAGSGRPVGVAAAIWPHGRWRFDFRGRADHAGTTRLADRDDPMLPFARMVLAARAAAERRGVVATVGKVRVAPGNANAVPGHVAAWLDARGPAEDDVRALVAELAEGHEVSEESWTPVVGFDAALRDRLARVAGGDTPAPVLPTGAGHDAGILAAAGVPAGMLFVRNPTGVSHAPEEHAEQADCEAGVVALADVLEDLCR</sequence>
<dbReference type="InterPro" id="IPR010158">
    <property type="entry name" value="Amidase_Cbmase"/>
</dbReference>
<keyword evidence="4" id="KW-1185">Reference proteome</keyword>
<dbReference type="SUPFAM" id="SSF55031">
    <property type="entry name" value="Bacterial exopeptidase dimerisation domain"/>
    <property type="match status" value="1"/>
</dbReference>
<dbReference type="EMBL" id="JAKRKC020000003">
    <property type="protein sequence ID" value="MCK2221597.1"/>
    <property type="molecule type" value="Genomic_DNA"/>
</dbReference>
<reference evidence="3 4" key="1">
    <citation type="submission" date="2022-04" db="EMBL/GenBank/DDBJ databases">
        <title>Genome draft of Actinomadura sp. ATCC 31491.</title>
        <authorList>
            <person name="Shi X."/>
            <person name="Du Y."/>
        </authorList>
    </citation>
    <scope>NUCLEOTIDE SEQUENCE [LARGE SCALE GENOMIC DNA]</scope>
    <source>
        <strain evidence="3 4">ATCC 31491</strain>
    </source>
</reference>
<name>A0ABT0GAH8_9ACTN</name>
<organism evidence="3 4">
    <name type="scientific">Actinomadura luzonensis</name>
    <dbReference type="NCBI Taxonomy" id="2805427"/>
    <lineage>
        <taxon>Bacteria</taxon>
        <taxon>Bacillati</taxon>
        <taxon>Actinomycetota</taxon>
        <taxon>Actinomycetes</taxon>
        <taxon>Streptosporangiales</taxon>
        <taxon>Thermomonosporaceae</taxon>
        <taxon>Actinomadura</taxon>
    </lineage>
</organism>
<dbReference type="RefSeq" id="WP_242373248.1">
    <property type="nucleotide sequence ID" value="NZ_JAKRKC020000003.1"/>
</dbReference>
<dbReference type="Gene3D" id="3.30.70.360">
    <property type="match status" value="1"/>
</dbReference>
<evidence type="ECO:0000313" key="3">
    <source>
        <dbReference type="EMBL" id="MCK2221597.1"/>
    </source>
</evidence>
<dbReference type="SUPFAM" id="SSF53187">
    <property type="entry name" value="Zn-dependent exopeptidases"/>
    <property type="match status" value="1"/>
</dbReference>
<evidence type="ECO:0000256" key="2">
    <source>
        <dbReference type="ARBA" id="ARBA00022801"/>
    </source>
</evidence>